<dbReference type="GO" id="GO:0030639">
    <property type="term" value="P:polyketide biosynthetic process"/>
    <property type="evidence" value="ECO:0007669"/>
    <property type="project" value="TreeGrafter"/>
</dbReference>
<dbReference type="GO" id="GO:0016747">
    <property type="term" value="F:acyltransferase activity, transferring groups other than amino-acyl groups"/>
    <property type="evidence" value="ECO:0007669"/>
    <property type="project" value="InterPro"/>
</dbReference>
<dbReference type="PANTHER" id="PTHR11877:SF46">
    <property type="entry name" value="TYPE III POLYKETIDE SYNTHASE A"/>
    <property type="match status" value="1"/>
</dbReference>
<organism evidence="4 5">
    <name type="scientific">Candidatus Entotheonella gemina</name>
    <dbReference type="NCBI Taxonomy" id="1429439"/>
    <lineage>
        <taxon>Bacteria</taxon>
        <taxon>Pseudomonadati</taxon>
        <taxon>Nitrospinota/Tectimicrobiota group</taxon>
        <taxon>Candidatus Tectimicrobiota</taxon>
        <taxon>Candidatus Entotheonellia</taxon>
        <taxon>Candidatus Entotheonellales</taxon>
        <taxon>Candidatus Entotheonellaceae</taxon>
        <taxon>Candidatus Entotheonella</taxon>
    </lineage>
</organism>
<sequence length="93" mass="9936">MQPDDIDLWAIHPGGRAVLDTCERALGLAPHALASSRAVLRHYGNMSSPTILFVMDHLLEKAGADRTLKGLSLGFGPGVTLEGILWHRGGDHG</sequence>
<dbReference type="HOGENOM" id="CLU_2394313_0_0_7"/>
<comment type="caution">
    <text evidence="4">The sequence shown here is derived from an EMBL/GenBank/DDBJ whole genome shotgun (WGS) entry which is preliminary data.</text>
</comment>
<dbReference type="EMBL" id="AZHX01000313">
    <property type="protein sequence ID" value="ETX08045.1"/>
    <property type="molecule type" value="Genomic_DNA"/>
</dbReference>
<dbReference type="Gene3D" id="3.40.47.10">
    <property type="match status" value="1"/>
</dbReference>
<evidence type="ECO:0000256" key="1">
    <source>
        <dbReference type="ARBA" id="ARBA00005531"/>
    </source>
</evidence>
<evidence type="ECO:0000256" key="2">
    <source>
        <dbReference type="ARBA" id="ARBA00022679"/>
    </source>
</evidence>
<dbReference type="PANTHER" id="PTHR11877">
    <property type="entry name" value="HYDROXYMETHYLGLUTARYL-COA SYNTHASE"/>
    <property type="match status" value="1"/>
</dbReference>
<dbReference type="PATRIC" id="fig|1429439.4.peg.1305"/>
<evidence type="ECO:0000259" key="3">
    <source>
        <dbReference type="Pfam" id="PF02797"/>
    </source>
</evidence>
<dbReference type="SUPFAM" id="SSF53901">
    <property type="entry name" value="Thiolase-like"/>
    <property type="match status" value="1"/>
</dbReference>
<dbReference type="Pfam" id="PF02797">
    <property type="entry name" value="Chal_sti_synt_C"/>
    <property type="match status" value="1"/>
</dbReference>
<reference evidence="4 5" key="1">
    <citation type="journal article" date="2014" name="Nature">
        <title>An environmental bacterial taxon with a large and distinct metabolic repertoire.</title>
        <authorList>
            <person name="Wilson M.C."/>
            <person name="Mori T."/>
            <person name="Ruckert C."/>
            <person name="Uria A.R."/>
            <person name="Helf M.J."/>
            <person name="Takada K."/>
            <person name="Gernert C."/>
            <person name="Steffens U.A."/>
            <person name="Heycke N."/>
            <person name="Schmitt S."/>
            <person name="Rinke C."/>
            <person name="Helfrich E.J."/>
            <person name="Brachmann A.O."/>
            <person name="Gurgui C."/>
            <person name="Wakimoto T."/>
            <person name="Kracht M."/>
            <person name="Crusemann M."/>
            <person name="Hentschel U."/>
            <person name="Abe I."/>
            <person name="Matsunaga S."/>
            <person name="Kalinowski J."/>
            <person name="Takeyama H."/>
            <person name="Piel J."/>
        </authorList>
    </citation>
    <scope>NUCLEOTIDE SEQUENCE [LARGE SCALE GENOMIC DNA]</scope>
    <source>
        <strain evidence="5">TSY2</strain>
    </source>
</reference>
<evidence type="ECO:0000313" key="4">
    <source>
        <dbReference type="EMBL" id="ETX08045.1"/>
    </source>
</evidence>
<dbReference type="InterPro" id="IPR011141">
    <property type="entry name" value="Polyketide_synthase_type-III"/>
</dbReference>
<proteinExistence type="inferred from homology"/>
<dbReference type="Proteomes" id="UP000019140">
    <property type="component" value="Unassembled WGS sequence"/>
</dbReference>
<gene>
    <name evidence="4" type="ORF">ETSY2_07620</name>
</gene>
<comment type="similarity">
    <text evidence="1">Belongs to the thiolase-like superfamily. Chalcone/stilbene synthases family.</text>
</comment>
<keyword evidence="2" id="KW-0808">Transferase</keyword>
<accession>W4MCX0</accession>
<name>W4MCX0_9BACT</name>
<dbReference type="InterPro" id="IPR012328">
    <property type="entry name" value="Chalcone/stilbene_synt_C"/>
</dbReference>
<feature type="domain" description="Chalcone/stilbene synthase C-terminal" evidence="3">
    <location>
        <begin position="8"/>
        <end position="87"/>
    </location>
</feature>
<dbReference type="InterPro" id="IPR016039">
    <property type="entry name" value="Thiolase-like"/>
</dbReference>
<protein>
    <recommendedName>
        <fullName evidence="3">Chalcone/stilbene synthase C-terminal domain-containing protein</fullName>
    </recommendedName>
</protein>
<evidence type="ECO:0000313" key="5">
    <source>
        <dbReference type="Proteomes" id="UP000019140"/>
    </source>
</evidence>
<keyword evidence="5" id="KW-1185">Reference proteome</keyword>
<dbReference type="AlphaFoldDB" id="W4MCX0"/>